<dbReference type="PROSITE" id="PS50181">
    <property type="entry name" value="FBOX"/>
    <property type="match status" value="1"/>
</dbReference>
<evidence type="ECO:0000259" key="1">
    <source>
        <dbReference type="PROSITE" id="PS50181"/>
    </source>
</evidence>
<comment type="caution">
    <text evidence="2">The sequence shown here is derived from an EMBL/GenBank/DDBJ whole genome shotgun (WGS) entry which is preliminary data.</text>
</comment>
<gene>
    <name evidence="2" type="ORF">LSUE1_G002064</name>
</gene>
<dbReference type="SUPFAM" id="SSF81383">
    <property type="entry name" value="F-box domain"/>
    <property type="match status" value="1"/>
</dbReference>
<dbReference type="CDD" id="cd09917">
    <property type="entry name" value="F-box_SF"/>
    <property type="match status" value="1"/>
</dbReference>
<accession>A0A8T9CBA5</accession>
<dbReference type="InterPro" id="IPR001810">
    <property type="entry name" value="F-box_dom"/>
</dbReference>
<reference evidence="2 3" key="1">
    <citation type="submission" date="2018-05" db="EMBL/GenBank/DDBJ databases">
        <title>Genome sequencing and assembly of the regulated plant pathogen Lachnellula willkommii and related sister species for the development of diagnostic species identification markers.</title>
        <authorList>
            <person name="Giroux E."/>
            <person name="Bilodeau G."/>
        </authorList>
    </citation>
    <scope>NUCLEOTIDE SEQUENCE [LARGE SCALE GENOMIC DNA]</scope>
    <source>
        <strain evidence="2 3">CBS 268.59</strain>
    </source>
</reference>
<dbReference type="InterPro" id="IPR036047">
    <property type="entry name" value="F-box-like_dom_sf"/>
</dbReference>
<dbReference type="Pfam" id="PF12937">
    <property type="entry name" value="F-box-like"/>
    <property type="match status" value="1"/>
</dbReference>
<evidence type="ECO:0000313" key="2">
    <source>
        <dbReference type="EMBL" id="TVY82576.1"/>
    </source>
</evidence>
<name>A0A8T9CBA5_9HELO</name>
<protein>
    <recommendedName>
        <fullName evidence="1">F-box domain-containing protein</fullName>
    </recommendedName>
</protein>
<dbReference type="Proteomes" id="UP000469558">
    <property type="component" value="Unassembled WGS sequence"/>
</dbReference>
<keyword evidence="3" id="KW-1185">Reference proteome</keyword>
<sequence length="170" mass="18663">METLPTEVLAQILTQIPKSSLPSVRLACHAFNALSFPLLFSHIAQWLNYEVSHRAVISIANDAYNRPAVMWSPWATGPDGPVDGIWMALVWKSLMKSEAQGLSVFEPKGGEGNVGKEIGAGKRVLTAGNFAELSGMTEMSENRLRTGQNRFLLHRSYTEGTQEDWTGGLC</sequence>
<proteinExistence type="predicted"/>
<dbReference type="AlphaFoldDB" id="A0A8T9CBA5"/>
<feature type="domain" description="F-box" evidence="1">
    <location>
        <begin position="1"/>
        <end position="34"/>
    </location>
</feature>
<evidence type="ECO:0000313" key="3">
    <source>
        <dbReference type="Proteomes" id="UP000469558"/>
    </source>
</evidence>
<organism evidence="2 3">
    <name type="scientific">Lachnellula suecica</name>
    <dbReference type="NCBI Taxonomy" id="602035"/>
    <lineage>
        <taxon>Eukaryota</taxon>
        <taxon>Fungi</taxon>
        <taxon>Dikarya</taxon>
        <taxon>Ascomycota</taxon>
        <taxon>Pezizomycotina</taxon>
        <taxon>Leotiomycetes</taxon>
        <taxon>Helotiales</taxon>
        <taxon>Lachnaceae</taxon>
        <taxon>Lachnellula</taxon>
    </lineage>
</organism>
<dbReference type="OrthoDB" id="4986826at2759"/>
<dbReference type="EMBL" id="QGMK01000300">
    <property type="protein sequence ID" value="TVY82576.1"/>
    <property type="molecule type" value="Genomic_DNA"/>
</dbReference>